<dbReference type="InterPro" id="IPR020598">
    <property type="entry name" value="rRNA_Ade_methylase_Trfase_N"/>
</dbReference>
<dbReference type="SUPFAM" id="SSF53335">
    <property type="entry name" value="S-adenosyl-L-methionine-dependent methyltransferases"/>
    <property type="match status" value="1"/>
</dbReference>
<dbReference type="Pfam" id="PF08241">
    <property type="entry name" value="Methyltransf_11"/>
    <property type="match status" value="1"/>
</dbReference>
<evidence type="ECO:0000313" key="5">
    <source>
        <dbReference type="EMBL" id="GIJ60145.1"/>
    </source>
</evidence>
<dbReference type="InterPro" id="IPR029063">
    <property type="entry name" value="SAM-dependent_MTases_sf"/>
</dbReference>
<evidence type="ECO:0000259" key="4">
    <source>
        <dbReference type="SMART" id="SM00650"/>
    </source>
</evidence>
<feature type="domain" description="Ribosomal RNA adenine methylase transferase N-terminal" evidence="4">
    <location>
        <begin position="9"/>
        <end position="125"/>
    </location>
</feature>
<sequence length="167" mass="17876">MEHALLPWALDGVDLGDAVLELGPGPGVTTRLLAARAPALTAVEIDGTLAERLRGKGFDVVRGDATRLPFADGTFSAVVCFTMLHHLPDPAAQDRLFAEARRVLRPGGVFAGSDSRVSLRFRLYHVADTMTPVDPDALPGRLATAGFSDVRTSVNPRAFRFRATRAA</sequence>
<keyword evidence="1" id="KW-0489">Methyltransferase</keyword>
<dbReference type="CDD" id="cd02440">
    <property type="entry name" value="AdoMet_MTases"/>
    <property type="match status" value="1"/>
</dbReference>
<dbReference type="AlphaFoldDB" id="A0A8J4E2S1"/>
<dbReference type="SMART" id="SM00650">
    <property type="entry name" value="rADc"/>
    <property type="match status" value="1"/>
</dbReference>
<keyword evidence="6" id="KW-1185">Reference proteome</keyword>
<evidence type="ECO:0000313" key="6">
    <source>
        <dbReference type="Proteomes" id="UP000612585"/>
    </source>
</evidence>
<name>A0A8J4E2S1_9ACTN</name>
<gene>
    <name evidence="5" type="ORF">Vau01_076610</name>
</gene>
<protein>
    <recommendedName>
        <fullName evidence="4">Ribosomal RNA adenine methylase transferase N-terminal domain-containing protein</fullName>
    </recommendedName>
</protein>
<dbReference type="EMBL" id="BOPG01000050">
    <property type="protein sequence ID" value="GIJ60145.1"/>
    <property type="molecule type" value="Genomic_DNA"/>
</dbReference>
<evidence type="ECO:0000256" key="2">
    <source>
        <dbReference type="ARBA" id="ARBA00022679"/>
    </source>
</evidence>
<keyword evidence="3" id="KW-0949">S-adenosyl-L-methionine</keyword>
<accession>A0A8J4E2S1</accession>
<evidence type="ECO:0000256" key="3">
    <source>
        <dbReference type="ARBA" id="ARBA00022691"/>
    </source>
</evidence>
<keyword evidence="2" id="KW-0808">Transferase</keyword>
<dbReference type="Gene3D" id="3.40.50.150">
    <property type="entry name" value="Vaccinia Virus protein VP39"/>
    <property type="match status" value="1"/>
</dbReference>
<reference evidence="5" key="1">
    <citation type="submission" date="2021-01" db="EMBL/GenBank/DDBJ databases">
        <title>Whole genome shotgun sequence of Virgisporangium aurantiacum NBRC 16421.</title>
        <authorList>
            <person name="Komaki H."/>
            <person name="Tamura T."/>
        </authorList>
    </citation>
    <scope>NUCLEOTIDE SEQUENCE</scope>
    <source>
        <strain evidence="5">NBRC 16421</strain>
    </source>
</reference>
<organism evidence="5 6">
    <name type="scientific">Virgisporangium aurantiacum</name>
    <dbReference type="NCBI Taxonomy" id="175570"/>
    <lineage>
        <taxon>Bacteria</taxon>
        <taxon>Bacillati</taxon>
        <taxon>Actinomycetota</taxon>
        <taxon>Actinomycetes</taxon>
        <taxon>Micromonosporales</taxon>
        <taxon>Micromonosporaceae</taxon>
        <taxon>Virgisporangium</taxon>
    </lineage>
</organism>
<dbReference type="PANTHER" id="PTHR43591">
    <property type="entry name" value="METHYLTRANSFERASE"/>
    <property type="match status" value="1"/>
</dbReference>
<dbReference type="Proteomes" id="UP000612585">
    <property type="component" value="Unassembled WGS sequence"/>
</dbReference>
<dbReference type="InterPro" id="IPR013216">
    <property type="entry name" value="Methyltransf_11"/>
</dbReference>
<dbReference type="GO" id="GO:0000179">
    <property type="term" value="F:rRNA (adenine-N6,N6-)-dimethyltransferase activity"/>
    <property type="evidence" value="ECO:0007669"/>
    <property type="project" value="InterPro"/>
</dbReference>
<comment type="caution">
    <text evidence="5">The sequence shown here is derived from an EMBL/GenBank/DDBJ whole genome shotgun (WGS) entry which is preliminary data.</text>
</comment>
<evidence type="ECO:0000256" key="1">
    <source>
        <dbReference type="ARBA" id="ARBA00022603"/>
    </source>
</evidence>
<proteinExistence type="predicted"/>